<proteinExistence type="predicted"/>
<accession>A0A853GC68</accession>
<dbReference type="Proteomes" id="UP000525329">
    <property type="component" value="Unassembled WGS sequence"/>
</dbReference>
<sequence>MISKILSFAIIFVLVGGVTAGGDDSDIGLIEPIFNKIVVKSEYNLDTMTLIETSRMTGQQTVADSSVILVVHEACRNKLNLPKVNIKRFEQALAGGILYNTGPIDEIGTLFSPKRWEDYFTCVGNHRN</sequence>
<reference evidence="1 2" key="1">
    <citation type="submission" date="2020-05" db="EMBL/GenBank/DDBJ databases">
        <title>Horizontal transmission and recombination maintain forever young bacterial symbiont genomes.</title>
        <authorList>
            <person name="Russell S.L."/>
            <person name="Pepper-Tunick E."/>
            <person name="Svedberg J."/>
            <person name="Byrne A."/>
            <person name="Ruelas Castillo J."/>
            <person name="Vollmers C."/>
            <person name="Beinart R.A."/>
            <person name="Corbett-Detig R."/>
        </authorList>
    </citation>
    <scope>NUCLEOTIDE SEQUENCE [LARGE SCALE GENOMIC DNA]</scope>
    <source>
        <strain evidence="1">Monterey_2004</strain>
    </source>
</reference>
<evidence type="ECO:0000313" key="1">
    <source>
        <dbReference type="EMBL" id="NYT52440.1"/>
    </source>
</evidence>
<name>A0A853GC68_9GAMM</name>
<evidence type="ECO:0000313" key="2">
    <source>
        <dbReference type="Proteomes" id="UP000525329"/>
    </source>
</evidence>
<dbReference type="EMBL" id="JACCHU010000001">
    <property type="protein sequence ID" value="NYT52440.1"/>
    <property type="molecule type" value="Genomic_DNA"/>
</dbReference>
<gene>
    <name evidence="1" type="ORF">H0A74_02560</name>
</gene>
<organism evidence="1 2">
    <name type="scientific">Candidatus Vesicomyosocius endoextente</name>
    <dbReference type="NCBI Taxonomy" id="2738853"/>
    <lineage>
        <taxon>Bacteria</taxon>
        <taxon>Pseudomonadati</taxon>
        <taxon>Pseudomonadota</taxon>
        <taxon>Gammaproteobacteria</taxon>
        <taxon>Candidatus Pseudothioglobaceae</taxon>
        <taxon>Candidatus Vesicomyidisocius</taxon>
    </lineage>
</organism>
<comment type="caution">
    <text evidence="1">The sequence shown here is derived from an EMBL/GenBank/DDBJ whole genome shotgun (WGS) entry which is preliminary data.</text>
</comment>
<protein>
    <submittedName>
        <fullName evidence="1">Uncharacterized protein</fullName>
    </submittedName>
</protein>
<dbReference type="AlphaFoldDB" id="A0A853GC68"/>